<proteinExistence type="predicted"/>
<dbReference type="RefSeq" id="WP_307557537.1">
    <property type="nucleotide sequence ID" value="NZ_JAUSQU010000001.1"/>
</dbReference>
<accession>A0ABT9QAR8</accession>
<sequence length="52" mass="5348">MSISRFDALWNAKTPSPTLDGEVLDPPPAAAAIEQQRGTIGTGPVGRSASVI</sequence>
<reference evidence="2 3" key="1">
    <citation type="submission" date="2023-07" db="EMBL/GenBank/DDBJ databases">
        <title>Sequencing the genomes of 1000 actinobacteria strains.</title>
        <authorList>
            <person name="Klenk H.-P."/>
        </authorList>
    </citation>
    <scope>NUCLEOTIDE SEQUENCE [LARGE SCALE GENOMIC DNA]</scope>
    <source>
        <strain evidence="2 3">DSM 46740</strain>
    </source>
</reference>
<organism evidence="2 3">
    <name type="scientific">Streptosporangium lutulentum</name>
    <dbReference type="NCBI Taxonomy" id="1461250"/>
    <lineage>
        <taxon>Bacteria</taxon>
        <taxon>Bacillati</taxon>
        <taxon>Actinomycetota</taxon>
        <taxon>Actinomycetes</taxon>
        <taxon>Streptosporangiales</taxon>
        <taxon>Streptosporangiaceae</taxon>
        <taxon>Streptosporangium</taxon>
    </lineage>
</organism>
<feature type="region of interest" description="Disordered" evidence="1">
    <location>
        <begin position="1"/>
        <end position="52"/>
    </location>
</feature>
<name>A0ABT9QAR8_9ACTN</name>
<evidence type="ECO:0000256" key="1">
    <source>
        <dbReference type="SAM" id="MobiDB-lite"/>
    </source>
</evidence>
<keyword evidence="3" id="KW-1185">Reference proteome</keyword>
<evidence type="ECO:0000313" key="3">
    <source>
        <dbReference type="Proteomes" id="UP001225356"/>
    </source>
</evidence>
<evidence type="ECO:0000313" key="2">
    <source>
        <dbReference type="EMBL" id="MDP9843363.1"/>
    </source>
</evidence>
<dbReference type="Proteomes" id="UP001225356">
    <property type="component" value="Unassembled WGS sequence"/>
</dbReference>
<protein>
    <submittedName>
        <fullName evidence="2">Uncharacterized protein</fullName>
    </submittedName>
</protein>
<dbReference type="EMBL" id="JAUSQU010000001">
    <property type="protein sequence ID" value="MDP9843363.1"/>
    <property type="molecule type" value="Genomic_DNA"/>
</dbReference>
<comment type="caution">
    <text evidence="2">The sequence shown here is derived from an EMBL/GenBank/DDBJ whole genome shotgun (WGS) entry which is preliminary data.</text>
</comment>
<gene>
    <name evidence="2" type="ORF">J2853_002574</name>
</gene>